<dbReference type="AlphaFoldDB" id="A0A171ADS8"/>
<reference evidence="2" key="1">
    <citation type="submission" date="2016-04" db="EMBL/GenBank/DDBJ databases">
        <title>Draft genome sequence of Paludibacter jiangxiensis strain NM7.</title>
        <authorList>
            <person name="Qiu Y."/>
            <person name="Matsuura N."/>
            <person name="Ohashi A."/>
            <person name="Tourlousse M.D."/>
            <person name="Sekiguchi Y."/>
        </authorList>
    </citation>
    <scope>NUCLEOTIDE SEQUENCE [LARGE SCALE GENOMIC DNA]</scope>
    <source>
        <strain evidence="2">NM7</strain>
    </source>
</reference>
<dbReference type="Pfam" id="PF15889">
    <property type="entry name" value="DUF4738"/>
    <property type="match status" value="1"/>
</dbReference>
<protein>
    <recommendedName>
        <fullName evidence="3">DUF4738 domain-containing protein</fullName>
    </recommendedName>
</protein>
<accession>A0A171ADS8</accession>
<organism evidence="1 2">
    <name type="scientific">Paludibacter jiangxiensis</name>
    <dbReference type="NCBI Taxonomy" id="681398"/>
    <lineage>
        <taxon>Bacteria</taxon>
        <taxon>Pseudomonadati</taxon>
        <taxon>Bacteroidota</taxon>
        <taxon>Bacteroidia</taxon>
        <taxon>Bacteroidales</taxon>
        <taxon>Paludibacteraceae</taxon>
        <taxon>Paludibacter</taxon>
    </lineage>
</organism>
<dbReference type="OrthoDB" id="1036657at2"/>
<dbReference type="Gene3D" id="2.40.128.510">
    <property type="entry name" value="Protein of unknown function DUF4738"/>
    <property type="match status" value="1"/>
</dbReference>
<evidence type="ECO:0008006" key="3">
    <source>
        <dbReference type="Google" id="ProtNLM"/>
    </source>
</evidence>
<evidence type="ECO:0000313" key="2">
    <source>
        <dbReference type="Proteomes" id="UP000076586"/>
    </source>
</evidence>
<sequence length="185" mass="21506">MKYTLLLIFCLTLFECTNNKHNRINKSPDSILKVPSFKEKGSEHTHWVTDTTNLSSDTIFSIRNQLFMVSIKTLSPDENSYVSYLIDKDTFKIKDKRFLVVIKNNRSLIYSNIISRRNFKNKFSKTDYLSFSLMNLWFDSADNKAIKLKASLCVPDTDNCRLFTIIIDSKGQVQITEEESPMPHD</sequence>
<gene>
    <name evidence="1" type="ORF">PJIAN_4110</name>
</gene>
<keyword evidence="2" id="KW-1185">Reference proteome</keyword>
<dbReference type="EMBL" id="BDCR01000004">
    <property type="protein sequence ID" value="GAT63571.1"/>
    <property type="molecule type" value="Genomic_DNA"/>
</dbReference>
<dbReference type="STRING" id="681398.PJIAN_4110"/>
<evidence type="ECO:0000313" key="1">
    <source>
        <dbReference type="EMBL" id="GAT63571.1"/>
    </source>
</evidence>
<proteinExistence type="predicted"/>
<name>A0A171ADS8_9BACT</name>
<reference evidence="2" key="2">
    <citation type="journal article" date="2017" name="Genome Announc.">
        <title>Draft genome sequence of Paludibacter jiangxiensis NM7(T), a propionate-producing fermentative bacterium.</title>
        <authorList>
            <person name="Qiu Y.-L."/>
            <person name="Tourlousse D.M."/>
            <person name="Matsuura N."/>
            <person name="Ohashi A."/>
            <person name="Sekiguchi Y."/>
        </authorList>
    </citation>
    <scope>NUCLEOTIDE SEQUENCE [LARGE SCALE GENOMIC DNA]</scope>
    <source>
        <strain evidence="2">NM7</strain>
    </source>
</reference>
<dbReference type="InterPro" id="IPR031762">
    <property type="entry name" value="DUF4738"/>
</dbReference>
<comment type="caution">
    <text evidence="1">The sequence shown here is derived from an EMBL/GenBank/DDBJ whole genome shotgun (WGS) entry which is preliminary data.</text>
</comment>
<dbReference type="RefSeq" id="WP_084252386.1">
    <property type="nucleotide sequence ID" value="NZ_BDCR01000004.1"/>
</dbReference>
<dbReference type="Proteomes" id="UP000076586">
    <property type="component" value="Unassembled WGS sequence"/>
</dbReference>